<dbReference type="PROSITE" id="PS50925">
    <property type="entry name" value="BLUF"/>
    <property type="match status" value="1"/>
</dbReference>
<dbReference type="OrthoDB" id="196105at2"/>
<dbReference type="Proteomes" id="UP000289200">
    <property type="component" value="Unassembled WGS sequence"/>
</dbReference>
<protein>
    <recommendedName>
        <fullName evidence="1">BLUF domain-containing protein</fullName>
    </recommendedName>
</protein>
<comment type="caution">
    <text evidence="2">The sequence shown here is derived from an EMBL/GenBank/DDBJ whole genome shotgun (WGS) entry which is preliminary data.</text>
</comment>
<dbReference type="SMART" id="SM01034">
    <property type="entry name" value="BLUF"/>
    <property type="match status" value="1"/>
</dbReference>
<reference evidence="3" key="1">
    <citation type="submission" date="2018-10" db="EMBL/GenBank/DDBJ databases">
        <authorList>
            <person name="Peiro R."/>
            <person name="Begona"/>
            <person name="Cbmso G."/>
            <person name="Lopez M."/>
            <person name="Gonzalez S."/>
            <person name="Sacristan E."/>
            <person name="Castillo E."/>
        </authorList>
    </citation>
    <scope>NUCLEOTIDE SEQUENCE [LARGE SCALE GENOMIC DNA]</scope>
</reference>
<dbReference type="AlphaFoldDB" id="A0A447CTX3"/>
<dbReference type="InterPro" id="IPR036046">
    <property type="entry name" value="Acylphosphatase-like_dom_sf"/>
</dbReference>
<dbReference type="RefSeq" id="WP_129608753.1">
    <property type="nucleotide sequence ID" value="NZ_UWOC01000134.1"/>
</dbReference>
<feature type="domain" description="BLUF" evidence="1">
    <location>
        <begin position="3"/>
        <end position="98"/>
    </location>
</feature>
<evidence type="ECO:0000313" key="3">
    <source>
        <dbReference type="Proteomes" id="UP000289200"/>
    </source>
</evidence>
<dbReference type="InterPro" id="IPR007024">
    <property type="entry name" value="BLUF_domain"/>
</dbReference>
<organism evidence="2 3">
    <name type="scientific">Rhodoplanes serenus</name>
    <dbReference type="NCBI Taxonomy" id="200615"/>
    <lineage>
        <taxon>Bacteria</taxon>
        <taxon>Pseudomonadati</taxon>
        <taxon>Pseudomonadota</taxon>
        <taxon>Alphaproteobacteria</taxon>
        <taxon>Hyphomicrobiales</taxon>
        <taxon>Nitrobacteraceae</taxon>
        <taxon>Rhodoplanes</taxon>
    </lineage>
</organism>
<dbReference type="EMBL" id="UWOC01000134">
    <property type="protein sequence ID" value="VCU08706.1"/>
    <property type="molecule type" value="Genomic_DNA"/>
</dbReference>
<evidence type="ECO:0000313" key="2">
    <source>
        <dbReference type="EMBL" id="VCU08706.1"/>
    </source>
</evidence>
<accession>A0A447CTX3</accession>
<evidence type="ECO:0000259" key="1">
    <source>
        <dbReference type="PROSITE" id="PS50925"/>
    </source>
</evidence>
<dbReference type="GO" id="GO:0071949">
    <property type="term" value="F:FAD binding"/>
    <property type="evidence" value="ECO:0007669"/>
    <property type="project" value="InterPro"/>
</dbReference>
<dbReference type="SUPFAM" id="SSF54975">
    <property type="entry name" value="Acylphosphatase/BLUF domain-like"/>
    <property type="match status" value="1"/>
</dbReference>
<dbReference type="Pfam" id="PF04940">
    <property type="entry name" value="BLUF"/>
    <property type="match status" value="1"/>
</dbReference>
<keyword evidence="3" id="KW-1185">Reference proteome</keyword>
<dbReference type="GO" id="GO:0009882">
    <property type="term" value="F:blue light photoreceptor activity"/>
    <property type="evidence" value="ECO:0007669"/>
    <property type="project" value="InterPro"/>
</dbReference>
<gene>
    <name evidence="2" type="ORF">RHODGE_RHODGE_01870</name>
</gene>
<name>A0A447CTX3_9BRAD</name>
<proteinExistence type="predicted"/>
<dbReference type="Gene3D" id="3.30.70.100">
    <property type="match status" value="1"/>
</dbReference>
<sequence length="159" mass="17926">MALVRLVYYSRNRLGPDRDAVADQMADILAHSIAKNRLHGITGAMIVDRNWIVQVLEGRQAAVTATYDRIAADPRHSDIVLADTRATDERRFPLWWMAGAAIEPDMDDLVRRWCEDGDFDPSRLSPRRLVDLTEAVVAAYMERSPAPPRRRAGAPRPHA</sequence>